<evidence type="ECO:0000313" key="2">
    <source>
        <dbReference type="Proteomes" id="UP001066276"/>
    </source>
</evidence>
<accession>A0AAV7UFU4</accession>
<gene>
    <name evidence="1" type="ORF">NDU88_004646</name>
</gene>
<proteinExistence type="predicted"/>
<organism evidence="1 2">
    <name type="scientific">Pleurodeles waltl</name>
    <name type="common">Iberian ribbed newt</name>
    <dbReference type="NCBI Taxonomy" id="8319"/>
    <lineage>
        <taxon>Eukaryota</taxon>
        <taxon>Metazoa</taxon>
        <taxon>Chordata</taxon>
        <taxon>Craniata</taxon>
        <taxon>Vertebrata</taxon>
        <taxon>Euteleostomi</taxon>
        <taxon>Amphibia</taxon>
        <taxon>Batrachia</taxon>
        <taxon>Caudata</taxon>
        <taxon>Salamandroidea</taxon>
        <taxon>Salamandridae</taxon>
        <taxon>Pleurodelinae</taxon>
        <taxon>Pleurodeles</taxon>
    </lineage>
</organism>
<evidence type="ECO:0000313" key="1">
    <source>
        <dbReference type="EMBL" id="KAJ1187880.1"/>
    </source>
</evidence>
<dbReference type="InterPro" id="IPR021109">
    <property type="entry name" value="Peptidase_aspartic_dom_sf"/>
</dbReference>
<dbReference type="PROSITE" id="PS00141">
    <property type="entry name" value="ASP_PROTEASE"/>
    <property type="match status" value="1"/>
</dbReference>
<dbReference type="GO" id="GO:0004190">
    <property type="term" value="F:aspartic-type endopeptidase activity"/>
    <property type="evidence" value="ECO:0007669"/>
    <property type="project" value="InterPro"/>
</dbReference>
<dbReference type="SUPFAM" id="SSF50630">
    <property type="entry name" value="Acid proteases"/>
    <property type="match status" value="1"/>
</dbReference>
<feature type="non-terminal residue" evidence="1">
    <location>
        <position position="84"/>
    </location>
</feature>
<name>A0AAV7UFU4_PLEWA</name>
<comment type="caution">
    <text evidence="1">The sequence shown here is derived from an EMBL/GenBank/DDBJ whole genome shotgun (WGS) entry which is preliminary data.</text>
</comment>
<feature type="non-terminal residue" evidence="1">
    <location>
        <position position="1"/>
    </location>
</feature>
<sequence>KKKGLAIKLLEDASESASSSDSEDKNMWVLNIRNAGTGTPDGLRKRPKCDISIEGVTITITADSGSPYTIVNEHVWLKKLKRTV</sequence>
<dbReference type="AlphaFoldDB" id="A0AAV7UFU4"/>
<dbReference type="EMBL" id="JANPWB010000005">
    <property type="protein sequence ID" value="KAJ1187880.1"/>
    <property type="molecule type" value="Genomic_DNA"/>
</dbReference>
<reference evidence="1" key="1">
    <citation type="journal article" date="2022" name="bioRxiv">
        <title>Sequencing and chromosome-scale assembly of the giantPleurodeles waltlgenome.</title>
        <authorList>
            <person name="Brown T."/>
            <person name="Elewa A."/>
            <person name="Iarovenko S."/>
            <person name="Subramanian E."/>
            <person name="Araus A.J."/>
            <person name="Petzold A."/>
            <person name="Susuki M."/>
            <person name="Suzuki K.-i.T."/>
            <person name="Hayashi T."/>
            <person name="Toyoda A."/>
            <person name="Oliveira C."/>
            <person name="Osipova E."/>
            <person name="Leigh N.D."/>
            <person name="Simon A."/>
            <person name="Yun M.H."/>
        </authorList>
    </citation>
    <scope>NUCLEOTIDE SEQUENCE</scope>
    <source>
        <strain evidence="1">20211129_DDA</strain>
        <tissue evidence="1">Liver</tissue>
    </source>
</reference>
<keyword evidence="2" id="KW-1185">Reference proteome</keyword>
<dbReference type="Proteomes" id="UP001066276">
    <property type="component" value="Chromosome 3_1"/>
</dbReference>
<dbReference type="InterPro" id="IPR001969">
    <property type="entry name" value="Aspartic_peptidase_AS"/>
</dbReference>
<protein>
    <submittedName>
        <fullName evidence="1">Uncharacterized protein</fullName>
    </submittedName>
</protein>
<dbReference type="GO" id="GO:0006508">
    <property type="term" value="P:proteolysis"/>
    <property type="evidence" value="ECO:0007669"/>
    <property type="project" value="InterPro"/>
</dbReference>